<dbReference type="GO" id="GO:0004810">
    <property type="term" value="F:CCA tRNA nucleotidyltransferase activity"/>
    <property type="evidence" value="ECO:0007669"/>
    <property type="project" value="UniProtKB-UniRule"/>
</dbReference>
<feature type="binding site" evidence="11">
    <location>
        <position position="162"/>
    </location>
    <ligand>
        <name>ATP</name>
        <dbReference type="ChEBI" id="CHEBI:30616"/>
    </ligand>
</feature>
<dbReference type="AlphaFoldDB" id="A0A242KBJ8"/>
<dbReference type="InterPro" id="IPR043519">
    <property type="entry name" value="NT_sf"/>
</dbReference>
<evidence type="ECO:0000256" key="9">
    <source>
        <dbReference type="ARBA" id="ARBA00022842"/>
    </source>
</evidence>
<dbReference type="GO" id="GO:0005524">
    <property type="term" value="F:ATP binding"/>
    <property type="evidence" value="ECO:0007669"/>
    <property type="project" value="UniProtKB-UniRule"/>
</dbReference>
<evidence type="ECO:0000259" key="12">
    <source>
        <dbReference type="Pfam" id="PF01743"/>
    </source>
</evidence>
<dbReference type="GO" id="GO:0000287">
    <property type="term" value="F:magnesium ion binding"/>
    <property type="evidence" value="ECO:0007669"/>
    <property type="project" value="UniProtKB-UniRule"/>
</dbReference>
<feature type="binding site" evidence="11">
    <location>
        <position position="35"/>
    </location>
    <ligand>
        <name>ATP</name>
        <dbReference type="ChEBI" id="CHEBI:30616"/>
    </ligand>
</feature>
<reference evidence="16" key="3">
    <citation type="submission" date="2024-03" db="EMBL/GenBank/DDBJ databases">
        <title>The Genome Sequence of Enterococcus sp. DIV0242b.</title>
        <authorList>
            <consortium name="The Broad Institute Genomics Platform"/>
            <consortium name="The Broad Institute Microbial Omics Core"/>
            <consortium name="The Broad Institute Genomic Center for Infectious Diseases"/>
            <person name="Earl A."/>
            <person name="Manson A."/>
            <person name="Gilmore M."/>
            <person name="Schwartman J."/>
            <person name="Shea T."/>
            <person name="Abouelleil A."/>
            <person name="Cao P."/>
            <person name="Chapman S."/>
            <person name="Cusick C."/>
            <person name="Young S."/>
            <person name="Neafsey D."/>
            <person name="Nusbaum C."/>
            <person name="Birren B."/>
        </authorList>
    </citation>
    <scope>NUCLEOTIDE SEQUENCE</scope>
    <source>
        <strain evidence="16">9E7_DIV0242</strain>
    </source>
</reference>
<keyword evidence="17" id="KW-1185">Reference proteome</keyword>
<dbReference type="HAMAP" id="MF_01263">
    <property type="entry name" value="CCA_bact_type3"/>
    <property type="match status" value="1"/>
</dbReference>
<keyword evidence="4 11" id="KW-0548">Nucleotidyltransferase</keyword>
<dbReference type="OrthoDB" id="9805698at2"/>
<dbReference type="EC" id="2.7.7.72" evidence="11"/>
<evidence type="ECO:0000313" key="16">
    <source>
        <dbReference type="EMBL" id="WYJ88589.1"/>
    </source>
</evidence>
<feature type="binding site" evidence="11">
    <location>
        <position position="168"/>
    </location>
    <ligand>
        <name>ATP</name>
        <dbReference type="ChEBI" id="CHEBI:30616"/>
    </ligand>
</feature>
<evidence type="ECO:0000313" key="15">
    <source>
        <dbReference type="EMBL" id="OTP18543.1"/>
    </source>
</evidence>
<name>A0A242KBJ8_9ENTE</name>
<comment type="cofactor">
    <cofactor evidence="1 11">
        <name>Mg(2+)</name>
        <dbReference type="ChEBI" id="CHEBI:18420"/>
    </cofactor>
</comment>
<feature type="binding site" evidence="11">
    <location>
        <position position="159"/>
    </location>
    <ligand>
        <name>ATP</name>
        <dbReference type="ChEBI" id="CHEBI:30616"/>
    </ligand>
</feature>
<feature type="binding site" evidence="11">
    <location>
        <position position="165"/>
    </location>
    <ligand>
        <name>CTP</name>
        <dbReference type="ChEBI" id="CHEBI:37563"/>
    </ligand>
</feature>
<dbReference type="InterPro" id="IPR032810">
    <property type="entry name" value="CCA-adding_enz_C"/>
</dbReference>
<feature type="domain" description="Poly A polymerase head" evidence="12">
    <location>
        <begin position="27"/>
        <end position="147"/>
    </location>
</feature>
<keyword evidence="6 11" id="KW-0547">Nucleotide-binding</keyword>
<evidence type="ECO:0000256" key="2">
    <source>
        <dbReference type="ARBA" id="ARBA00022679"/>
    </source>
</evidence>
<accession>A0A242KBJ8</accession>
<dbReference type="InterPro" id="IPR023068">
    <property type="entry name" value="CCA-adding_enz_firmicutes"/>
</dbReference>
<evidence type="ECO:0000256" key="4">
    <source>
        <dbReference type="ARBA" id="ARBA00022695"/>
    </source>
</evidence>
<evidence type="ECO:0000256" key="1">
    <source>
        <dbReference type="ARBA" id="ARBA00001946"/>
    </source>
</evidence>
<feature type="binding site" evidence="11">
    <location>
        <position position="35"/>
    </location>
    <ligand>
        <name>CTP</name>
        <dbReference type="ChEBI" id="CHEBI:37563"/>
    </ligand>
</feature>
<keyword evidence="2 11" id="KW-0808">Transferase</keyword>
<comment type="similarity">
    <text evidence="11">Belongs to the tRNA nucleotidyltransferase/poly(A) polymerase family. Bacterial CCA-adding enzyme type 3 subfamily.</text>
</comment>
<comment type="miscellaneous">
    <text evidence="11">A single active site specifically recognizes both ATP and CTP and is responsible for their addition.</text>
</comment>
<evidence type="ECO:0000256" key="6">
    <source>
        <dbReference type="ARBA" id="ARBA00022741"/>
    </source>
</evidence>
<dbReference type="NCBIfam" id="NF009814">
    <property type="entry name" value="PRK13299.1"/>
    <property type="match status" value="1"/>
</dbReference>
<feature type="domain" description="tRNA nucleotidyltransferase/poly(A) polymerase RNA and SrmB- binding" evidence="13">
    <location>
        <begin position="174"/>
        <end position="232"/>
    </location>
</feature>
<comment type="subunit">
    <text evidence="11">Homodimer.</text>
</comment>
<comment type="function">
    <text evidence="11">Catalyzes the addition and repair of the essential 3'-terminal CCA sequence in tRNAs without using a nucleic acid template. Adds these three nucleotides in the order of C, C, and A to the tRNA nucleotide-73, using CTP and ATP as substrates and producing inorganic pyrophosphate. tRNA 3'-terminal CCA addition is required both for tRNA processing and repair. Also involved in tRNA surveillance by mediating tandem CCA addition to generate a CCACCA at the 3' terminus of unstable tRNAs. While stable tRNAs receive only 3'-terminal CCA, unstable tRNAs are marked with CCACCA and rapidly degraded.</text>
</comment>
<dbReference type="EMBL" id="NGMM01000001">
    <property type="protein sequence ID" value="OTP18543.1"/>
    <property type="molecule type" value="Genomic_DNA"/>
</dbReference>
<dbReference type="GO" id="GO:0001680">
    <property type="term" value="P:tRNA 3'-terminal CCA addition"/>
    <property type="evidence" value="ECO:0007669"/>
    <property type="project" value="UniProtKB-UniRule"/>
</dbReference>
<gene>
    <name evidence="11" type="primary">cca</name>
    <name evidence="16" type="ORF">A5888_000308</name>
    <name evidence="15" type="ORF">A5888_000357</name>
</gene>
<evidence type="ECO:0000256" key="8">
    <source>
        <dbReference type="ARBA" id="ARBA00022840"/>
    </source>
</evidence>
<organism evidence="15">
    <name type="scientific">Candidatus Enterococcus clewellii</name>
    <dbReference type="NCBI Taxonomy" id="1834193"/>
    <lineage>
        <taxon>Bacteria</taxon>
        <taxon>Bacillati</taxon>
        <taxon>Bacillota</taxon>
        <taxon>Bacilli</taxon>
        <taxon>Lactobacillales</taxon>
        <taxon>Enterococcaceae</taxon>
        <taxon>Enterococcus</taxon>
    </lineage>
</organism>
<dbReference type="InterPro" id="IPR032828">
    <property type="entry name" value="PolyA_RNA-bd"/>
</dbReference>
<keyword evidence="8 11" id="KW-0067">ATP-binding</keyword>
<sequence>MKLEQLPQEFVKASVVIEEIEKHGFEAYFVGGSVRDTLLGKKSHDVDIATSAYPEEIKHIFKRTVDVGIDHGTVLVLHEEDQYEITTFRTESTYQDYRRPDHVTFVRSLEEDLKRRDFTINALAMDKEGTIIDLFHGLDDLQKGVIRAVGDPKERFHEDALRMMRGLRFASQLDFEIEKETLGAIYLFHSLLAKISVERIAIEFIKMLLGKNRQKGLTSFIETECYQSCPGLKERLTGLLAFSELPNRRIEEEGQAWTLLLKELNIASSDTRDFLKCWKLSNHLIHEVAELSFGLKQRLAGEWQAQELFRLGLEQSLSVEKIVPFYGQKADCEGTERKFSELPITERKQLRITGNDLLAEIDRQPGKWLGELIDRLEAAVINREVANDREQLLAFSRDFVKVEDES</sequence>
<dbReference type="Gene3D" id="1.10.110.30">
    <property type="match status" value="1"/>
</dbReference>
<feature type="binding site" evidence="11">
    <location>
        <position position="47"/>
    </location>
    <ligand>
        <name>Mg(2+)</name>
        <dbReference type="ChEBI" id="CHEBI:18420"/>
    </ligand>
</feature>
<dbReference type="RefSeq" id="WP_086347518.1">
    <property type="nucleotide sequence ID" value="NZ_CP147247.1"/>
</dbReference>
<dbReference type="SUPFAM" id="SSF81301">
    <property type="entry name" value="Nucleotidyltransferase"/>
    <property type="match status" value="1"/>
</dbReference>
<dbReference type="Pfam" id="PF12627">
    <property type="entry name" value="PolyA_pol_RNAbd"/>
    <property type="match status" value="1"/>
</dbReference>
<dbReference type="Pfam" id="PF01743">
    <property type="entry name" value="PolyA_pol"/>
    <property type="match status" value="1"/>
</dbReference>
<dbReference type="GO" id="GO:0000049">
    <property type="term" value="F:tRNA binding"/>
    <property type="evidence" value="ECO:0007669"/>
    <property type="project" value="UniProtKB-UniRule"/>
</dbReference>
<dbReference type="SUPFAM" id="SSF81891">
    <property type="entry name" value="Poly A polymerase C-terminal region-like"/>
    <property type="match status" value="1"/>
</dbReference>
<dbReference type="InterPro" id="IPR002646">
    <property type="entry name" value="PolA_pol_head_dom"/>
</dbReference>
<feature type="binding site" evidence="11">
    <location>
        <position position="116"/>
    </location>
    <ligand>
        <name>ATP</name>
        <dbReference type="ChEBI" id="CHEBI:30616"/>
    </ligand>
</feature>
<dbReference type="EMBL" id="CP147247">
    <property type="protein sequence ID" value="WYJ88589.1"/>
    <property type="molecule type" value="Genomic_DNA"/>
</dbReference>
<feature type="binding site" evidence="11">
    <location>
        <position position="116"/>
    </location>
    <ligand>
        <name>CTP</name>
        <dbReference type="ChEBI" id="CHEBI:37563"/>
    </ligand>
</feature>
<dbReference type="Proteomes" id="UP000195141">
    <property type="component" value="Chromosome"/>
</dbReference>
<evidence type="ECO:0000256" key="7">
    <source>
        <dbReference type="ARBA" id="ARBA00022800"/>
    </source>
</evidence>
<evidence type="ECO:0000256" key="5">
    <source>
        <dbReference type="ARBA" id="ARBA00022723"/>
    </source>
</evidence>
<evidence type="ECO:0000259" key="13">
    <source>
        <dbReference type="Pfam" id="PF12627"/>
    </source>
</evidence>
<dbReference type="GO" id="GO:0042245">
    <property type="term" value="P:RNA repair"/>
    <property type="evidence" value="ECO:0007669"/>
    <property type="project" value="UniProtKB-KW"/>
</dbReference>
<dbReference type="CDD" id="cd05398">
    <property type="entry name" value="NT_ClassII-CCAase"/>
    <property type="match status" value="1"/>
</dbReference>
<keyword evidence="10 11" id="KW-0694">RNA-binding</keyword>
<dbReference type="PANTHER" id="PTHR46173">
    <property type="entry name" value="CCA TRNA NUCLEOTIDYLTRANSFERASE 1, MITOCHONDRIAL"/>
    <property type="match status" value="1"/>
</dbReference>
<reference evidence="15" key="1">
    <citation type="submission" date="2017-05" db="EMBL/GenBank/DDBJ databases">
        <title>The Genome Sequence of Enterococcus sp. 9E7_DIV0242.</title>
        <authorList>
            <consortium name="The Broad Institute Genomics Platform"/>
            <consortium name="The Broad Institute Genomic Center for Infectious Diseases"/>
            <person name="Earl A."/>
            <person name="Manson A."/>
            <person name="Schwartman J."/>
            <person name="Gilmore M."/>
            <person name="Abouelleil A."/>
            <person name="Cao P."/>
            <person name="Chapman S."/>
            <person name="Cusick C."/>
            <person name="Shea T."/>
            <person name="Young S."/>
            <person name="Neafsey D."/>
            <person name="Nusbaum C."/>
            <person name="Birren B."/>
        </authorList>
    </citation>
    <scope>NUCLEOTIDE SEQUENCE [LARGE SCALE GENOMIC DNA]</scope>
    <source>
        <strain evidence="15">9E7_DIV0242</strain>
    </source>
</reference>
<feature type="binding site" evidence="11">
    <location>
        <position position="32"/>
    </location>
    <ligand>
        <name>ATP</name>
        <dbReference type="ChEBI" id="CHEBI:30616"/>
    </ligand>
</feature>
<dbReference type="Gene3D" id="3.30.460.10">
    <property type="entry name" value="Beta Polymerase, domain 2"/>
    <property type="match status" value="1"/>
</dbReference>
<feature type="binding site" evidence="11">
    <location>
        <position position="165"/>
    </location>
    <ligand>
        <name>ATP</name>
        <dbReference type="ChEBI" id="CHEBI:30616"/>
    </ligand>
</feature>
<keyword evidence="9 11" id="KW-0460">Magnesium</keyword>
<feature type="binding site" evidence="11">
    <location>
        <position position="168"/>
    </location>
    <ligand>
        <name>CTP</name>
        <dbReference type="ChEBI" id="CHEBI:37563"/>
    </ligand>
</feature>
<feature type="binding site" evidence="11">
    <location>
        <position position="162"/>
    </location>
    <ligand>
        <name>CTP</name>
        <dbReference type="ChEBI" id="CHEBI:37563"/>
    </ligand>
</feature>
<evidence type="ECO:0000256" key="3">
    <source>
        <dbReference type="ARBA" id="ARBA00022694"/>
    </source>
</evidence>
<dbReference type="Gene3D" id="1.10.246.80">
    <property type="match status" value="1"/>
</dbReference>
<protein>
    <recommendedName>
        <fullName evidence="11">CCA-adding enzyme</fullName>
        <ecNumber evidence="11">2.7.7.72</ecNumber>
    </recommendedName>
    <alternativeName>
        <fullName evidence="11">CCA tRNA nucleotidyltransferase</fullName>
    </alternativeName>
    <alternativeName>
        <fullName evidence="11">tRNA CCA-pyrophosphorylase</fullName>
    </alternativeName>
    <alternativeName>
        <fullName evidence="11">tRNA adenylyl-/cytidylyl- transferase</fullName>
    </alternativeName>
    <alternativeName>
        <fullName evidence="11">tRNA nucleotidyltransferase</fullName>
    </alternativeName>
    <alternativeName>
        <fullName evidence="11">tRNA-NT</fullName>
    </alternativeName>
</protein>
<proteinExistence type="inferred from homology"/>
<dbReference type="Pfam" id="PF13735">
    <property type="entry name" value="tRNA_NucTran2_2"/>
    <property type="match status" value="1"/>
</dbReference>
<dbReference type="Gene3D" id="1.20.58.560">
    <property type="match status" value="1"/>
</dbReference>
<feature type="binding site" evidence="11">
    <location>
        <position position="32"/>
    </location>
    <ligand>
        <name>CTP</name>
        <dbReference type="ChEBI" id="CHEBI:37563"/>
    </ligand>
</feature>
<feature type="domain" description="CCA-adding enzyme C-terminal" evidence="14">
    <location>
        <begin position="249"/>
        <end position="395"/>
    </location>
</feature>
<reference evidence="16" key="2">
    <citation type="submission" date="2017-05" db="EMBL/GenBank/DDBJ databases">
        <authorList>
            <consortium name="The Broad Institute Genomics Platform"/>
            <consortium name="The Broad Institute Genomic Center for Infectious Diseases"/>
            <person name="Earl A."/>
            <person name="Manson A."/>
            <person name="Schwartman J."/>
            <person name="Gilmore M."/>
            <person name="Abouelleil A."/>
            <person name="Cao P."/>
            <person name="Chapman S."/>
            <person name="Cusick C."/>
            <person name="Shea T."/>
            <person name="Young S."/>
            <person name="Neafsey D."/>
            <person name="Nusbaum C."/>
            <person name="Birren B."/>
        </authorList>
    </citation>
    <scope>NUCLEOTIDE SEQUENCE</scope>
    <source>
        <strain evidence="16">9E7_DIV0242</strain>
    </source>
</reference>
<feature type="binding site" evidence="11">
    <location>
        <position position="45"/>
    </location>
    <ligand>
        <name>Mg(2+)</name>
        <dbReference type="ChEBI" id="CHEBI:18420"/>
    </ligand>
</feature>
<evidence type="ECO:0000259" key="14">
    <source>
        <dbReference type="Pfam" id="PF13735"/>
    </source>
</evidence>
<keyword evidence="3 11" id="KW-0819">tRNA processing</keyword>
<dbReference type="InterPro" id="IPR050264">
    <property type="entry name" value="Bact_CCA-adding_enz_type3_sf"/>
</dbReference>
<evidence type="ECO:0000313" key="17">
    <source>
        <dbReference type="Proteomes" id="UP000195141"/>
    </source>
</evidence>
<dbReference type="PANTHER" id="PTHR46173:SF1">
    <property type="entry name" value="CCA TRNA NUCLEOTIDYLTRANSFERASE 1, MITOCHONDRIAL"/>
    <property type="match status" value="1"/>
</dbReference>
<evidence type="ECO:0000256" key="11">
    <source>
        <dbReference type="HAMAP-Rule" id="MF_01263"/>
    </source>
</evidence>
<keyword evidence="5 11" id="KW-0479">Metal-binding</keyword>
<keyword evidence="7 11" id="KW-0692">RNA repair</keyword>
<comment type="catalytic activity">
    <reaction evidence="11">
        <text>a tRNA precursor + 2 CTP + ATP = a tRNA with a 3' CCA end + 3 diphosphate</text>
        <dbReference type="Rhea" id="RHEA:14433"/>
        <dbReference type="Rhea" id="RHEA-COMP:10465"/>
        <dbReference type="Rhea" id="RHEA-COMP:10468"/>
        <dbReference type="ChEBI" id="CHEBI:30616"/>
        <dbReference type="ChEBI" id="CHEBI:33019"/>
        <dbReference type="ChEBI" id="CHEBI:37563"/>
        <dbReference type="ChEBI" id="CHEBI:74896"/>
        <dbReference type="ChEBI" id="CHEBI:83071"/>
        <dbReference type="EC" id="2.7.7.72"/>
    </reaction>
</comment>
<evidence type="ECO:0000256" key="10">
    <source>
        <dbReference type="ARBA" id="ARBA00022884"/>
    </source>
</evidence>
<feature type="binding site" evidence="11">
    <location>
        <position position="159"/>
    </location>
    <ligand>
        <name>CTP</name>
        <dbReference type="ChEBI" id="CHEBI:37563"/>
    </ligand>
</feature>
<comment type="catalytic activity">
    <reaction evidence="11">
        <text>a tRNA with a 3' CCA end + 2 CTP + ATP = a tRNA with a 3' CCACCA end + 3 diphosphate</text>
        <dbReference type="Rhea" id="RHEA:76235"/>
        <dbReference type="Rhea" id="RHEA-COMP:10468"/>
        <dbReference type="Rhea" id="RHEA-COMP:18655"/>
        <dbReference type="ChEBI" id="CHEBI:30616"/>
        <dbReference type="ChEBI" id="CHEBI:33019"/>
        <dbReference type="ChEBI" id="CHEBI:37563"/>
        <dbReference type="ChEBI" id="CHEBI:83071"/>
        <dbReference type="ChEBI" id="CHEBI:195187"/>
    </reaction>
</comment>